<dbReference type="Gene3D" id="3.30.710.10">
    <property type="entry name" value="Potassium Channel Kv1.1, Chain A"/>
    <property type="match status" value="1"/>
</dbReference>
<dbReference type="PANTHER" id="PTHR46475:SF2">
    <property type="entry name" value="REGULATORY PROTEIN NPR3"/>
    <property type="match status" value="1"/>
</dbReference>
<dbReference type="CDD" id="cd18310">
    <property type="entry name" value="BTB_POZ_NPR_plant"/>
    <property type="match status" value="1"/>
</dbReference>
<evidence type="ECO:0000256" key="3">
    <source>
        <dbReference type="ARBA" id="ARBA00022723"/>
    </source>
</evidence>
<evidence type="ECO:0000256" key="1">
    <source>
        <dbReference type="ARBA" id="ARBA00004123"/>
    </source>
</evidence>
<dbReference type="InterPro" id="IPR000210">
    <property type="entry name" value="BTB/POZ_dom"/>
</dbReference>
<protein>
    <submittedName>
        <fullName evidence="17">Uncharacterized protein</fullName>
    </submittedName>
</protein>
<keyword evidence="10" id="KW-0539">Nucleus</keyword>
<dbReference type="GO" id="GO:2000022">
    <property type="term" value="P:regulation of jasmonic acid mediated signaling pathway"/>
    <property type="evidence" value="ECO:0007669"/>
    <property type="project" value="InterPro"/>
</dbReference>
<dbReference type="EMBL" id="JACMSC010000014">
    <property type="protein sequence ID" value="KAG6489586.1"/>
    <property type="molecule type" value="Genomic_DNA"/>
</dbReference>
<feature type="repeat" description="ANK" evidence="12">
    <location>
        <begin position="333"/>
        <end position="359"/>
    </location>
</feature>
<dbReference type="AlphaFoldDB" id="A0A8J5KMB1"/>
<evidence type="ECO:0000313" key="17">
    <source>
        <dbReference type="EMBL" id="KAG6489586.1"/>
    </source>
</evidence>
<dbReference type="FunFam" id="3.30.710.10:FF:000110">
    <property type="entry name" value="Regulatory protein NPR3"/>
    <property type="match status" value="1"/>
</dbReference>
<dbReference type="PROSITE" id="PS50297">
    <property type="entry name" value="ANK_REP_REGION"/>
    <property type="match status" value="1"/>
</dbReference>
<dbReference type="Pfam" id="PF11900">
    <property type="entry name" value="DUF3420"/>
    <property type="match status" value="1"/>
</dbReference>
<dbReference type="Pfam" id="PF12796">
    <property type="entry name" value="Ank_2"/>
    <property type="match status" value="1"/>
</dbReference>
<evidence type="ECO:0000256" key="13">
    <source>
        <dbReference type="PROSITE-ProRule" id="PRU01391"/>
    </source>
</evidence>
<keyword evidence="6" id="KW-0833">Ubl conjugation pathway</keyword>
<keyword evidence="5 13" id="KW-0863">Zinc-finger</keyword>
<proteinExistence type="inferred from homology"/>
<evidence type="ECO:0000259" key="15">
    <source>
        <dbReference type="PROSITE" id="PS50097"/>
    </source>
</evidence>
<dbReference type="InterPro" id="IPR057250">
    <property type="entry name" value="Znf_C2HC_NPR-type"/>
</dbReference>
<dbReference type="SMART" id="SM00248">
    <property type="entry name" value="ANK"/>
    <property type="match status" value="2"/>
</dbReference>
<dbReference type="GO" id="GO:0005634">
    <property type="term" value="C:nucleus"/>
    <property type="evidence" value="ECO:0007669"/>
    <property type="project" value="UniProtKB-SubCell"/>
</dbReference>
<dbReference type="PROSITE" id="PS50088">
    <property type="entry name" value="ANK_REPEAT"/>
    <property type="match status" value="1"/>
</dbReference>
<evidence type="ECO:0000256" key="5">
    <source>
        <dbReference type="ARBA" id="ARBA00022771"/>
    </source>
</evidence>
<feature type="domain" description="C2HC NPR-type" evidence="16">
    <location>
        <begin position="148"/>
        <end position="162"/>
    </location>
</feature>
<keyword evidence="8" id="KW-0862">Zinc</keyword>
<dbReference type="PROSITE" id="PS50097">
    <property type="entry name" value="BTB"/>
    <property type="match status" value="1"/>
</dbReference>
<gene>
    <name evidence="17" type="ORF">ZIOFF_050861</name>
</gene>
<dbReference type="GO" id="GO:0042742">
    <property type="term" value="P:defense response to bacterium"/>
    <property type="evidence" value="ECO:0007669"/>
    <property type="project" value="TreeGrafter"/>
</dbReference>
<evidence type="ECO:0000313" key="18">
    <source>
        <dbReference type="Proteomes" id="UP000734854"/>
    </source>
</evidence>
<dbReference type="Proteomes" id="UP000734854">
    <property type="component" value="Unassembled WGS sequence"/>
</dbReference>
<dbReference type="InterPro" id="IPR011333">
    <property type="entry name" value="SKP1/BTB/POZ_sf"/>
</dbReference>
<comment type="caution">
    <text evidence="17">The sequence shown here is derived from an EMBL/GenBank/DDBJ whole genome shotgun (WGS) entry which is preliminary data.</text>
</comment>
<evidence type="ECO:0000256" key="11">
    <source>
        <dbReference type="ARBA" id="ARBA00044947"/>
    </source>
</evidence>
<evidence type="ECO:0000256" key="6">
    <source>
        <dbReference type="ARBA" id="ARBA00022786"/>
    </source>
</evidence>
<feature type="compositionally biased region" description="Low complexity" evidence="14">
    <location>
        <begin position="588"/>
        <end position="600"/>
    </location>
</feature>
<dbReference type="Pfam" id="PF00651">
    <property type="entry name" value="BTB"/>
    <property type="match status" value="1"/>
</dbReference>
<organism evidence="17 18">
    <name type="scientific">Zingiber officinale</name>
    <name type="common">Ginger</name>
    <name type="synonym">Amomum zingiber</name>
    <dbReference type="NCBI Taxonomy" id="94328"/>
    <lineage>
        <taxon>Eukaryota</taxon>
        <taxon>Viridiplantae</taxon>
        <taxon>Streptophyta</taxon>
        <taxon>Embryophyta</taxon>
        <taxon>Tracheophyta</taxon>
        <taxon>Spermatophyta</taxon>
        <taxon>Magnoliopsida</taxon>
        <taxon>Liliopsida</taxon>
        <taxon>Zingiberales</taxon>
        <taxon>Zingiberaceae</taxon>
        <taxon>Zingiber</taxon>
    </lineage>
</organism>
<dbReference type="FunFam" id="1.25.40.20:FF:000123">
    <property type="entry name" value="regulatory protein NPR3-like"/>
    <property type="match status" value="1"/>
</dbReference>
<keyword evidence="18" id="KW-1185">Reference proteome</keyword>
<evidence type="ECO:0000256" key="8">
    <source>
        <dbReference type="ARBA" id="ARBA00022833"/>
    </source>
</evidence>
<comment type="subcellular location">
    <subcellularLocation>
        <location evidence="1">Nucleus</location>
    </subcellularLocation>
</comment>
<keyword evidence="9 12" id="KW-0040">ANK repeat</keyword>
<evidence type="ECO:0000256" key="9">
    <source>
        <dbReference type="ARBA" id="ARBA00023043"/>
    </source>
</evidence>
<feature type="region of interest" description="Disordered" evidence="14">
    <location>
        <begin position="582"/>
        <end position="615"/>
    </location>
</feature>
<dbReference type="SMART" id="SM00225">
    <property type="entry name" value="BTB"/>
    <property type="match status" value="1"/>
</dbReference>
<accession>A0A8J5KMB1</accession>
<keyword evidence="3" id="KW-0479">Metal-binding</keyword>
<dbReference type="InterPro" id="IPR044292">
    <property type="entry name" value="NPR"/>
</dbReference>
<dbReference type="PROSITE" id="PS52046">
    <property type="entry name" value="ZF_C2HC_NPR"/>
    <property type="match status" value="1"/>
</dbReference>
<dbReference type="InterPro" id="IPR024228">
    <property type="entry name" value="NPR_central_dom"/>
</dbReference>
<dbReference type="GO" id="GO:0008270">
    <property type="term" value="F:zinc ion binding"/>
    <property type="evidence" value="ECO:0007669"/>
    <property type="project" value="UniProtKB-KW"/>
</dbReference>
<dbReference type="SUPFAM" id="SSF54695">
    <property type="entry name" value="POZ domain"/>
    <property type="match status" value="1"/>
</dbReference>
<evidence type="ECO:0000256" key="4">
    <source>
        <dbReference type="ARBA" id="ARBA00022737"/>
    </source>
</evidence>
<sequence length="628" mass="69724">MLNITEPSSCISFSSSYLSNGSSAHHAPVSATRPHGRTPEPECRTNLEVLSLSKLSSNLELLLLDTEFDCTDAEIMVEGAPVGVHRCILAARSRFFHELFSQEGSGGSRKPRYEMDKLVPGGRVGREAFTVFLSYLYTGKLKSAPQEVSSCADRLCLHNACRPAIDFAVELLYASSVFQITELVSLLQRQLLNFVEKAIVEDVIPILQVASHSKLNQLLSKCIQRVARSDLDDVAIEKELPPEVADEIKALRFKSPPKEPNGITDPVHEKKIKRIHRSLDCDDVELVKLLLSESGVTLDDACALHYAAAYCDSKVIAELLDLDSVDVNLKNHRGYTPLHVAAMRREPAVIVSLLTKGASALDATADGQNAATICRRLTRAKDYYTRTEQGQESNKNKLCIDILEREMKNSITVEDSVTSPLFADDLHMKSLYLENRVAFARLFFPAEAKLAMEIAHADITSELTGLPASRSASNLKEVDLNETPTVQNKRLQLRVNALTRTVDLGRRYFPHCSQVLDKFLENNLPDPFYLQKGTPDEQKMKKLRFYELKEDVRKAFNKDKAGSLLSGLSSWSSSSPMCEGNYQRPLHTSFSDASDSDATSIARPKPDSSSTKGYFDNEIETSLSATCR</sequence>
<evidence type="ECO:0000256" key="2">
    <source>
        <dbReference type="ARBA" id="ARBA00004906"/>
    </source>
</evidence>
<dbReference type="Pfam" id="PF12313">
    <property type="entry name" value="NPR1_like_C"/>
    <property type="match status" value="1"/>
</dbReference>
<evidence type="ECO:0000256" key="7">
    <source>
        <dbReference type="ARBA" id="ARBA00022821"/>
    </source>
</evidence>
<dbReference type="InterPro" id="IPR002110">
    <property type="entry name" value="Ankyrin_rpt"/>
</dbReference>
<dbReference type="InterPro" id="IPR036770">
    <property type="entry name" value="Ankyrin_rpt-contain_sf"/>
</dbReference>
<keyword evidence="7" id="KW-0611">Plant defense</keyword>
<evidence type="ECO:0000256" key="12">
    <source>
        <dbReference type="PROSITE-ProRule" id="PRU00023"/>
    </source>
</evidence>
<comment type="pathway">
    <text evidence="2">Protein modification; protein ubiquitination.</text>
</comment>
<keyword evidence="4" id="KW-0677">Repeat</keyword>
<feature type="domain" description="BTB" evidence="15">
    <location>
        <begin position="71"/>
        <end position="145"/>
    </location>
</feature>
<dbReference type="GO" id="GO:0009862">
    <property type="term" value="P:systemic acquired resistance, salicylic acid mediated signaling pathway"/>
    <property type="evidence" value="ECO:0007669"/>
    <property type="project" value="InterPro"/>
</dbReference>
<comment type="similarity">
    <text evidence="11">Belongs to the plant 'ANKYRIN-BTB/POZ' family. 'NPR1-like' subfamily.</text>
</comment>
<dbReference type="Gene3D" id="1.25.40.20">
    <property type="entry name" value="Ankyrin repeat-containing domain"/>
    <property type="match status" value="1"/>
</dbReference>
<dbReference type="PANTHER" id="PTHR46475">
    <property type="entry name" value="REGULATORY PROTEIN NPR3"/>
    <property type="match status" value="1"/>
</dbReference>
<comment type="caution">
    <text evidence="13">Lacks conserved residue(s) required for the propagation of feature annotation.</text>
</comment>
<dbReference type="GO" id="GO:2000031">
    <property type="term" value="P:regulation of salicylic acid mediated signaling pathway"/>
    <property type="evidence" value="ECO:0007669"/>
    <property type="project" value="InterPro"/>
</dbReference>
<evidence type="ECO:0000256" key="10">
    <source>
        <dbReference type="ARBA" id="ARBA00023242"/>
    </source>
</evidence>
<name>A0A8J5KMB1_ZINOF</name>
<reference evidence="17 18" key="1">
    <citation type="submission" date="2020-08" db="EMBL/GenBank/DDBJ databases">
        <title>Plant Genome Project.</title>
        <authorList>
            <person name="Zhang R.-G."/>
        </authorList>
    </citation>
    <scope>NUCLEOTIDE SEQUENCE [LARGE SCALE GENOMIC DNA]</scope>
    <source>
        <tissue evidence="17">Rhizome</tissue>
    </source>
</reference>
<evidence type="ECO:0000256" key="14">
    <source>
        <dbReference type="SAM" id="MobiDB-lite"/>
    </source>
</evidence>
<dbReference type="SUPFAM" id="SSF48403">
    <property type="entry name" value="Ankyrin repeat"/>
    <property type="match status" value="1"/>
</dbReference>
<dbReference type="GO" id="GO:0050832">
    <property type="term" value="P:defense response to fungus"/>
    <property type="evidence" value="ECO:0007669"/>
    <property type="project" value="TreeGrafter"/>
</dbReference>
<evidence type="ECO:0000259" key="16">
    <source>
        <dbReference type="PROSITE" id="PS52046"/>
    </source>
</evidence>
<dbReference type="InterPro" id="IPR021094">
    <property type="entry name" value="NPR1/NIM1-like_C"/>
</dbReference>